<evidence type="ECO:0000313" key="2">
    <source>
        <dbReference type="EMBL" id="PWJ54155.1"/>
    </source>
</evidence>
<dbReference type="Gene3D" id="3.30.1050.20">
    <property type="match status" value="1"/>
</dbReference>
<dbReference type="Proteomes" id="UP000245469">
    <property type="component" value="Unassembled WGS sequence"/>
</dbReference>
<reference evidence="2 3" key="1">
    <citation type="submission" date="2018-03" db="EMBL/GenBank/DDBJ databases">
        <title>Genomic Encyclopedia of Archaeal and Bacterial Type Strains, Phase II (KMG-II): from individual species to whole genera.</title>
        <authorList>
            <person name="Goeker M."/>
        </authorList>
    </citation>
    <scope>NUCLEOTIDE SEQUENCE [LARGE SCALE GENOMIC DNA]</scope>
    <source>
        <strain evidence="2 3">DSM 44889</strain>
    </source>
</reference>
<evidence type="ECO:0000259" key="1">
    <source>
        <dbReference type="Pfam" id="PF11716"/>
    </source>
</evidence>
<dbReference type="SUPFAM" id="SSF55718">
    <property type="entry name" value="SCP-like"/>
    <property type="match status" value="1"/>
</dbReference>
<comment type="caution">
    <text evidence="2">The sequence shown here is derived from an EMBL/GenBank/DDBJ whole genome shotgun (WGS) entry which is preliminary data.</text>
</comment>
<dbReference type="SUPFAM" id="SSF109854">
    <property type="entry name" value="DinB/YfiT-like putative metalloenzymes"/>
    <property type="match status" value="1"/>
</dbReference>
<dbReference type="InterPro" id="IPR034660">
    <property type="entry name" value="DinB/YfiT-like"/>
</dbReference>
<keyword evidence="2" id="KW-0413">Isomerase</keyword>
<evidence type="ECO:0000313" key="3">
    <source>
        <dbReference type="Proteomes" id="UP000245469"/>
    </source>
</evidence>
<dbReference type="InterPro" id="IPR036527">
    <property type="entry name" value="SCP2_sterol-bd_dom_sf"/>
</dbReference>
<dbReference type="InterPro" id="IPR017517">
    <property type="entry name" value="Maleyloyr_isom"/>
</dbReference>
<dbReference type="RefSeq" id="WP_109773842.1">
    <property type="nucleotide sequence ID" value="NZ_QGDQ01000008.1"/>
</dbReference>
<dbReference type="OrthoDB" id="5118203at2"/>
<protein>
    <submittedName>
        <fullName evidence="2">Maleylpyruvate isomerase</fullName>
    </submittedName>
</protein>
<sequence length="251" mass="27171">MVARQVLAADPAVLADLAAVRLGESAFRRELSRVDDAGFDAPTLLPGWTRRHLVAHVGYNARALSRLVVWADTGVETPMYASAEARNAEIEMGATLRPQALRSLAEHAAIELDVRWRDLPDDRWAAPVRTAQGRELPVSETLWLRQREVWLHAVDLCTGLRMRDLPADFLERLVPDVLGAWARRGEGAGLRLVSGDLSSGRAWGADADSATAVASGALPDLVAWATGRSADPYGDGLSWSGEGPQVAPLWV</sequence>
<dbReference type="InterPro" id="IPR024344">
    <property type="entry name" value="MDMPI_metal-binding"/>
</dbReference>
<keyword evidence="2" id="KW-0670">Pyruvate</keyword>
<dbReference type="Gene3D" id="1.20.120.450">
    <property type="entry name" value="dinb family like domain"/>
    <property type="match status" value="1"/>
</dbReference>
<name>A0A316A8S7_9ACTN</name>
<dbReference type="AlphaFoldDB" id="A0A316A8S7"/>
<feature type="domain" description="Mycothiol-dependent maleylpyruvate isomerase metal-binding" evidence="1">
    <location>
        <begin position="21"/>
        <end position="156"/>
    </location>
</feature>
<dbReference type="NCBIfam" id="TIGR03083">
    <property type="entry name" value="maleylpyruvate isomerase family mycothiol-dependent enzyme"/>
    <property type="match status" value="1"/>
</dbReference>
<gene>
    <name evidence="2" type="ORF">BXY45_10862</name>
</gene>
<dbReference type="GO" id="GO:0046872">
    <property type="term" value="F:metal ion binding"/>
    <property type="evidence" value="ECO:0007669"/>
    <property type="project" value="InterPro"/>
</dbReference>
<dbReference type="Pfam" id="PF11716">
    <property type="entry name" value="MDMPI_N"/>
    <property type="match status" value="1"/>
</dbReference>
<organism evidence="2 3">
    <name type="scientific">Quadrisphaera granulorum</name>
    <dbReference type="NCBI Taxonomy" id="317664"/>
    <lineage>
        <taxon>Bacteria</taxon>
        <taxon>Bacillati</taxon>
        <taxon>Actinomycetota</taxon>
        <taxon>Actinomycetes</taxon>
        <taxon>Kineosporiales</taxon>
        <taxon>Kineosporiaceae</taxon>
        <taxon>Quadrisphaera</taxon>
    </lineage>
</organism>
<proteinExistence type="predicted"/>
<accession>A0A316A8S7</accession>
<keyword evidence="3" id="KW-1185">Reference proteome</keyword>
<dbReference type="EMBL" id="QGDQ01000008">
    <property type="protein sequence ID" value="PWJ54155.1"/>
    <property type="molecule type" value="Genomic_DNA"/>
</dbReference>
<dbReference type="GO" id="GO:0016853">
    <property type="term" value="F:isomerase activity"/>
    <property type="evidence" value="ECO:0007669"/>
    <property type="project" value="UniProtKB-KW"/>
</dbReference>